<feature type="compositionally biased region" description="Basic and acidic residues" evidence="4">
    <location>
        <begin position="26"/>
        <end position="37"/>
    </location>
</feature>
<dbReference type="PANTHER" id="PTHR12356">
    <property type="entry name" value="NUCLEAR MOVEMENT PROTEIN NUDC"/>
    <property type="match status" value="1"/>
</dbReference>
<comment type="caution">
    <text evidence="6">The sequence shown here is derived from an EMBL/GenBank/DDBJ whole genome shotgun (WGS) entry which is preliminary data.</text>
</comment>
<dbReference type="InterPro" id="IPR007052">
    <property type="entry name" value="CS_dom"/>
</dbReference>
<evidence type="ECO:0000256" key="1">
    <source>
        <dbReference type="ARBA" id="ARBA00004463"/>
    </source>
</evidence>
<name>A0AAN8THJ7_SOLBU</name>
<feature type="domain" description="CS" evidence="5">
    <location>
        <begin position="198"/>
        <end position="287"/>
    </location>
</feature>
<accession>A0AAN8THJ7</accession>
<dbReference type="FunFam" id="2.60.40.790:FF:000001">
    <property type="entry name" value="Nuclear migration protein nudC"/>
    <property type="match status" value="1"/>
</dbReference>
<evidence type="ECO:0000259" key="5">
    <source>
        <dbReference type="PROSITE" id="PS51203"/>
    </source>
</evidence>
<dbReference type="GO" id="GO:0005737">
    <property type="term" value="C:cytoplasm"/>
    <property type="evidence" value="ECO:0007669"/>
    <property type="project" value="TreeGrafter"/>
</dbReference>
<dbReference type="Pfam" id="PF04969">
    <property type="entry name" value="CS"/>
    <property type="match status" value="1"/>
</dbReference>
<feature type="region of interest" description="Disordered" evidence="4">
    <location>
        <begin position="1"/>
        <end position="41"/>
    </location>
</feature>
<keyword evidence="7" id="KW-1185">Reference proteome</keyword>
<evidence type="ECO:0000313" key="6">
    <source>
        <dbReference type="EMBL" id="KAK6786784.1"/>
    </source>
</evidence>
<dbReference type="PROSITE" id="PS51203">
    <property type="entry name" value="CS"/>
    <property type="match status" value="1"/>
</dbReference>
<dbReference type="Proteomes" id="UP001371456">
    <property type="component" value="Unassembled WGS sequence"/>
</dbReference>
<dbReference type="SUPFAM" id="SSF49764">
    <property type="entry name" value="HSP20-like chaperones"/>
    <property type="match status" value="1"/>
</dbReference>
<gene>
    <name evidence="6" type="ORF">RDI58_015309</name>
</gene>
<evidence type="ECO:0000256" key="4">
    <source>
        <dbReference type="SAM" id="MobiDB-lite"/>
    </source>
</evidence>
<dbReference type="Gene3D" id="2.60.40.790">
    <property type="match status" value="1"/>
</dbReference>
<organism evidence="6 7">
    <name type="scientific">Solanum bulbocastanum</name>
    <name type="common">Wild potato</name>
    <dbReference type="NCBI Taxonomy" id="147425"/>
    <lineage>
        <taxon>Eukaryota</taxon>
        <taxon>Viridiplantae</taxon>
        <taxon>Streptophyta</taxon>
        <taxon>Embryophyta</taxon>
        <taxon>Tracheophyta</taxon>
        <taxon>Spermatophyta</taxon>
        <taxon>Magnoliopsida</taxon>
        <taxon>eudicotyledons</taxon>
        <taxon>Gunneridae</taxon>
        <taxon>Pentapetalae</taxon>
        <taxon>asterids</taxon>
        <taxon>lamiids</taxon>
        <taxon>Solanales</taxon>
        <taxon>Solanaceae</taxon>
        <taxon>Solanoideae</taxon>
        <taxon>Solaneae</taxon>
        <taxon>Solanum</taxon>
    </lineage>
</organism>
<keyword evidence="2" id="KW-0963">Cytoplasm</keyword>
<dbReference type="EMBL" id="JBANQN010000006">
    <property type="protein sequence ID" value="KAK6786784.1"/>
    <property type="molecule type" value="Genomic_DNA"/>
</dbReference>
<proteinExistence type="predicted"/>
<dbReference type="GO" id="GO:0051082">
    <property type="term" value="F:unfolded protein binding"/>
    <property type="evidence" value="ECO:0007669"/>
    <property type="project" value="TreeGrafter"/>
</dbReference>
<dbReference type="GO" id="GO:0006457">
    <property type="term" value="P:protein folding"/>
    <property type="evidence" value="ECO:0007669"/>
    <property type="project" value="TreeGrafter"/>
</dbReference>
<comment type="function">
    <text evidence="3">Small heat shock protein required for the establishment of auxin gradients and for patterning of the apical domain of the embryo. Involved in the specification of the cotyledon primordia. Also required for normal inflorescence and floral meristem function, normal developmental patterning and thermotolerance. Acts as a molecular chaperone.</text>
</comment>
<evidence type="ECO:0000256" key="3">
    <source>
        <dbReference type="ARBA" id="ARBA00053226"/>
    </source>
</evidence>
<reference evidence="6 7" key="1">
    <citation type="submission" date="2024-02" db="EMBL/GenBank/DDBJ databases">
        <title>de novo genome assembly of Solanum bulbocastanum strain 11H21.</title>
        <authorList>
            <person name="Hosaka A.J."/>
        </authorList>
    </citation>
    <scope>NUCLEOTIDE SEQUENCE [LARGE SCALE GENOMIC DNA]</scope>
    <source>
        <tissue evidence="6">Young leaves</tissue>
    </source>
</reference>
<comment type="subcellular location">
    <subcellularLocation>
        <location evidence="1">Cytoplasmic granule</location>
    </subcellularLocation>
</comment>
<dbReference type="PANTHER" id="PTHR12356:SF3">
    <property type="entry name" value="NUCLEAR MIGRATION PROTEIN NUDC"/>
    <property type="match status" value="1"/>
</dbReference>
<dbReference type="InterPro" id="IPR037898">
    <property type="entry name" value="NudC_fam"/>
</dbReference>
<dbReference type="AlphaFoldDB" id="A0AAN8THJ7"/>
<sequence length="360" mass="40693">MVIISEYNEQDDKPPSSSPVSPKPSNETKVEEVKEAKNATNAIEENKKGLLAPNIGNGLDLDNYSRDQSVQEVKEAINTTEAIEENKEGLLGEDLCGFHALCQSAEGGSMLWLSSVVSFICRWTWSSYLLCHQKVDCIQFELVFLFLSCVAPNIGNGLDLDNYSWDQSVQEVKEANNTTEAIEENKKGLLAPNIGNGLDLDNYSWGQSLQEVNVNIPVPQGTKSRFIVCDIKMNHLTVGLKGQLPIIDGELYRPVKVEDCFWTLEDQKSISVLLTKIDKMHWWKWVVKGEPELNTKKVEPEITRLSELDPEIRSSVETIMFDQRQEAMGLPTLDEMQNQEMLKFIREKYPSVDFSRAQKS</sequence>
<dbReference type="InterPro" id="IPR008978">
    <property type="entry name" value="HSP20-like_chaperone"/>
</dbReference>
<evidence type="ECO:0000256" key="2">
    <source>
        <dbReference type="ARBA" id="ARBA00022490"/>
    </source>
</evidence>
<evidence type="ECO:0000313" key="7">
    <source>
        <dbReference type="Proteomes" id="UP001371456"/>
    </source>
</evidence>
<dbReference type="CDD" id="cd06467">
    <property type="entry name" value="p23_NUDC_like"/>
    <property type="match status" value="1"/>
</dbReference>
<dbReference type="GO" id="GO:0006950">
    <property type="term" value="P:response to stress"/>
    <property type="evidence" value="ECO:0007669"/>
    <property type="project" value="UniProtKB-ARBA"/>
</dbReference>
<protein>
    <recommendedName>
        <fullName evidence="5">CS domain-containing protein</fullName>
    </recommendedName>
</protein>